<feature type="domain" description="PIN" evidence="1">
    <location>
        <begin position="5"/>
        <end position="120"/>
    </location>
</feature>
<name>Q7NP10_GLOVI</name>
<dbReference type="SUPFAM" id="SSF88723">
    <property type="entry name" value="PIN domain-like"/>
    <property type="match status" value="1"/>
</dbReference>
<sequence length="140" mass="15467">MTLPPRVVLDTNVVLSALIFVQGRLTPLRQQWQQGRCRPLVCTLTTAELIRALGYPKFRLSVQEQHELLADYLPYCTPVKMPAVQPVTLPCRDPLDTPLLALAVAGQADFFVTGDKDLLSLADAFAPPIVTAERFLALLI</sequence>
<gene>
    <name evidence="2" type="ordered locus">glr0248</name>
</gene>
<dbReference type="PANTHER" id="PTHR34610">
    <property type="entry name" value="SSL7007 PROTEIN"/>
    <property type="match status" value="1"/>
</dbReference>
<protein>
    <submittedName>
        <fullName evidence="2">Glr0248 protein</fullName>
    </submittedName>
</protein>
<reference evidence="2 3" key="2">
    <citation type="journal article" date="2003" name="DNA Res.">
        <title>Complete genome structure of Gloeobacter violaceus PCC 7421, a cyanobacterium that lacks thylakoids (supplement).</title>
        <authorList>
            <person name="Nakamura Y."/>
            <person name="Kaneko T."/>
            <person name="Sato S."/>
            <person name="Mimuro M."/>
            <person name="Miyashita H."/>
            <person name="Tsuchiya T."/>
            <person name="Sasamoto S."/>
            <person name="Watanabe A."/>
            <person name="Kawashima K."/>
            <person name="Kishida Y."/>
            <person name="Kiyokawa C."/>
            <person name="Kohara M."/>
            <person name="Matsumoto M."/>
            <person name="Matsuno A."/>
            <person name="Nakazaki N."/>
            <person name="Shimpo S."/>
            <person name="Takeuchi C."/>
            <person name="Yamada M."/>
            <person name="Tabata S."/>
        </authorList>
    </citation>
    <scope>NUCLEOTIDE SEQUENCE [LARGE SCALE GENOMIC DNA]</scope>
    <source>
        <strain evidence="3">ATCC 29082 / PCC 7421</strain>
    </source>
</reference>
<dbReference type="InParanoid" id="Q7NP10"/>
<dbReference type="PhylomeDB" id="Q7NP10"/>
<organism evidence="2 3">
    <name type="scientific">Gloeobacter violaceus (strain ATCC 29082 / PCC 7421)</name>
    <dbReference type="NCBI Taxonomy" id="251221"/>
    <lineage>
        <taxon>Bacteria</taxon>
        <taxon>Bacillati</taxon>
        <taxon>Cyanobacteriota</taxon>
        <taxon>Cyanophyceae</taxon>
        <taxon>Gloeobacterales</taxon>
        <taxon>Gloeobacteraceae</taxon>
        <taxon>Gloeobacter</taxon>
    </lineage>
</organism>
<dbReference type="InterPro" id="IPR029060">
    <property type="entry name" value="PIN-like_dom_sf"/>
</dbReference>
<dbReference type="InterPro" id="IPR002716">
    <property type="entry name" value="PIN_dom"/>
</dbReference>
<evidence type="ECO:0000313" key="2">
    <source>
        <dbReference type="EMBL" id="BAC88189.1"/>
    </source>
</evidence>
<dbReference type="Pfam" id="PF13470">
    <property type="entry name" value="PIN_3"/>
    <property type="match status" value="1"/>
</dbReference>
<dbReference type="InterPro" id="IPR002850">
    <property type="entry name" value="PIN_toxin-like"/>
</dbReference>
<dbReference type="RefSeq" id="WP_011140252.1">
    <property type="nucleotide sequence ID" value="NC_005125.1"/>
</dbReference>
<dbReference type="KEGG" id="gvi:glr0248"/>
<dbReference type="AlphaFoldDB" id="Q7NP10"/>
<dbReference type="Proteomes" id="UP000000557">
    <property type="component" value="Chromosome"/>
</dbReference>
<evidence type="ECO:0000259" key="1">
    <source>
        <dbReference type="SMART" id="SM00670"/>
    </source>
</evidence>
<dbReference type="OrthoDB" id="426765at2"/>
<dbReference type="EnsemblBacteria" id="BAC88189">
    <property type="protein sequence ID" value="BAC88189"/>
    <property type="gene ID" value="BAC88189"/>
</dbReference>
<dbReference type="SMART" id="SM00670">
    <property type="entry name" value="PINc"/>
    <property type="match status" value="1"/>
</dbReference>
<dbReference type="HOGENOM" id="CLU_116617_3_2_3"/>
<dbReference type="PANTHER" id="PTHR34610:SF4">
    <property type="entry name" value="SLL8027 PROTEIN"/>
    <property type="match status" value="1"/>
</dbReference>
<dbReference type="STRING" id="251221.gene:10757720"/>
<keyword evidence="3" id="KW-1185">Reference proteome</keyword>
<reference evidence="2 3" key="1">
    <citation type="journal article" date="2003" name="DNA Res.">
        <title>Complete genome structure of Gloeobacter violaceus PCC 7421, a cyanobacterium that lacks thylakoids.</title>
        <authorList>
            <person name="Nakamura Y."/>
            <person name="Kaneko T."/>
            <person name="Sato S."/>
            <person name="Mimuro M."/>
            <person name="Miyashita H."/>
            <person name="Tsuchiya T."/>
            <person name="Sasamoto S."/>
            <person name="Watanabe A."/>
            <person name="Kawashima K."/>
            <person name="Kishida Y."/>
            <person name="Kiyokawa C."/>
            <person name="Kohara M."/>
            <person name="Matsumoto M."/>
            <person name="Matsuno A."/>
            <person name="Nakazaki N."/>
            <person name="Shimpo S."/>
            <person name="Takeuchi C."/>
            <person name="Yamada M."/>
            <person name="Tabata S."/>
        </authorList>
    </citation>
    <scope>NUCLEOTIDE SEQUENCE [LARGE SCALE GENOMIC DNA]</scope>
    <source>
        <strain evidence="3">ATCC 29082 / PCC 7421</strain>
    </source>
</reference>
<dbReference type="EMBL" id="BA000045">
    <property type="protein sequence ID" value="BAC88189.1"/>
    <property type="molecule type" value="Genomic_DNA"/>
</dbReference>
<proteinExistence type="predicted"/>
<dbReference type="NCBIfam" id="TIGR00305">
    <property type="entry name" value="putative toxin-antitoxin system toxin component, PIN family"/>
    <property type="match status" value="1"/>
</dbReference>
<dbReference type="eggNOG" id="COG1569">
    <property type="taxonomic scope" value="Bacteria"/>
</dbReference>
<accession>Q7NP10</accession>
<evidence type="ECO:0000313" key="3">
    <source>
        <dbReference type="Proteomes" id="UP000000557"/>
    </source>
</evidence>